<name>A0A2N9ILS8_FAGSY</name>
<feature type="domain" description="NB-ARC" evidence="4">
    <location>
        <begin position="203"/>
        <end position="264"/>
    </location>
</feature>
<dbReference type="InterPro" id="IPR042197">
    <property type="entry name" value="Apaf_helical"/>
</dbReference>
<feature type="domain" description="NB-ARC" evidence="4">
    <location>
        <begin position="156"/>
        <end position="194"/>
    </location>
</feature>
<dbReference type="InterPro" id="IPR036388">
    <property type="entry name" value="WH-like_DNA-bd_sf"/>
</dbReference>
<evidence type="ECO:0000259" key="5">
    <source>
        <dbReference type="Pfam" id="PF18052"/>
    </source>
</evidence>
<dbReference type="Pfam" id="PF23559">
    <property type="entry name" value="WHD_DRP"/>
    <property type="match status" value="1"/>
</dbReference>
<sequence>MAEGLVTDLIKQLASIAAREAEQEIRLVIGVDEEVQKLKDNLRTVKAVLNDAEKRQVTEEAVKLWLEKLKDACYEMDDVVDEWNTAMIKSEIQKHEEENAENTPVVKKKVCSFIPSSSCCFRQVDKLVLRNDIAHKIKEVNGKLDEILKDDLVNILLGKGSEEERSPHVISLVGMGGIGKTTLAQLAYNDRKMMCGLKTPRLWEPFSNAFKKLEGSQSSRILVTTRKIRVAKIMGSTNTRMINLEVLSEEDCWLVFSKIAFSDKDPEQCEQLENLGRQIAKKCKGLPLAAKTLGSLMRFKISSEQWKNVLDSNLWDLEGVENVIEKDLFASLFLSYYDLPSPLKRCFSYCAVYPKDYVFSSDELVEMWMAQGYIDSKENMEIIAREYFENLAIRSFFQDFEKDEDDGICTSGKNGLGLEGKREEGEDSNITIMPRLQRLVILHCPSLKFAAGLHSYNSIKGIGDQLRFGLPSKSHSTSAKMDWGGVAHDFPYPKHQD</sequence>
<dbReference type="Pfam" id="PF00931">
    <property type="entry name" value="NB-ARC"/>
    <property type="match status" value="2"/>
</dbReference>
<dbReference type="InterPro" id="IPR044974">
    <property type="entry name" value="Disease_R_plants"/>
</dbReference>
<feature type="domain" description="Disease resistance protein winged helix" evidence="6">
    <location>
        <begin position="352"/>
        <end position="405"/>
    </location>
</feature>
<dbReference type="Pfam" id="PF18052">
    <property type="entry name" value="Rx_N"/>
    <property type="match status" value="1"/>
</dbReference>
<dbReference type="Gene3D" id="1.10.8.430">
    <property type="entry name" value="Helical domain of apoptotic protease-activating factors"/>
    <property type="match status" value="1"/>
</dbReference>
<evidence type="ECO:0000313" key="7">
    <source>
        <dbReference type="EMBL" id="SPD25255.1"/>
    </source>
</evidence>
<protein>
    <recommendedName>
        <fullName evidence="8">NB-ARC domain-containing protein</fullName>
    </recommendedName>
</protein>
<evidence type="ECO:0000259" key="6">
    <source>
        <dbReference type="Pfam" id="PF23559"/>
    </source>
</evidence>
<dbReference type="EMBL" id="OIVN01006109">
    <property type="protein sequence ID" value="SPD25255.1"/>
    <property type="molecule type" value="Genomic_DNA"/>
</dbReference>
<dbReference type="PANTHER" id="PTHR23155">
    <property type="entry name" value="DISEASE RESISTANCE PROTEIN RP"/>
    <property type="match status" value="1"/>
</dbReference>
<dbReference type="PANTHER" id="PTHR23155:SF1156">
    <property type="entry name" value="LEUCINE-RICH REPEAT AND WD REPEAT-CONTAINING PROTEIN 1"/>
    <property type="match status" value="1"/>
</dbReference>
<proteinExistence type="predicted"/>
<keyword evidence="3" id="KW-0611">Plant defense</keyword>
<dbReference type="PRINTS" id="PR00364">
    <property type="entry name" value="DISEASERSIST"/>
</dbReference>
<dbReference type="InterPro" id="IPR058922">
    <property type="entry name" value="WHD_DRP"/>
</dbReference>
<organism evidence="7">
    <name type="scientific">Fagus sylvatica</name>
    <name type="common">Beechnut</name>
    <dbReference type="NCBI Taxonomy" id="28930"/>
    <lineage>
        <taxon>Eukaryota</taxon>
        <taxon>Viridiplantae</taxon>
        <taxon>Streptophyta</taxon>
        <taxon>Embryophyta</taxon>
        <taxon>Tracheophyta</taxon>
        <taxon>Spermatophyta</taxon>
        <taxon>Magnoliopsida</taxon>
        <taxon>eudicotyledons</taxon>
        <taxon>Gunneridae</taxon>
        <taxon>Pentapetalae</taxon>
        <taxon>rosids</taxon>
        <taxon>fabids</taxon>
        <taxon>Fagales</taxon>
        <taxon>Fagaceae</taxon>
        <taxon>Fagus</taxon>
    </lineage>
</organism>
<dbReference type="InterPro" id="IPR038005">
    <property type="entry name" value="RX-like_CC"/>
</dbReference>
<dbReference type="AlphaFoldDB" id="A0A2N9ILS8"/>
<evidence type="ECO:0000256" key="3">
    <source>
        <dbReference type="ARBA" id="ARBA00022821"/>
    </source>
</evidence>
<dbReference type="GO" id="GO:0098542">
    <property type="term" value="P:defense response to other organism"/>
    <property type="evidence" value="ECO:0007669"/>
    <property type="project" value="TreeGrafter"/>
</dbReference>
<dbReference type="InterPro" id="IPR027417">
    <property type="entry name" value="P-loop_NTPase"/>
</dbReference>
<dbReference type="Gene3D" id="1.20.5.4130">
    <property type="match status" value="1"/>
</dbReference>
<feature type="domain" description="Disease resistance N-terminal" evidence="5">
    <location>
        <begin position="6"/>
        <end position="93"/>
    </location>
</feature>
<dbReference type="Gene3D" id="1.10.10.10">
    <property type="entry name" value="Winged helix-like DNA-binding domain superfamily/Winged helix DNA-binding domain"/>
    <property type="match status" value="1"/>
</dbReference>
<dbReference type="InterPro" id="IPR002182">
    <property type="entry name" value="NB-ARC"/>
</dbReference>
<evidence type="ECO:0000259" key="4">
    <source>
        <dbReference type="Pfam" id="PF00931"/>
    </source>
</evidence>
<evidence type="ECO:0000256" key="2">
    <source>
        <dbReference type="ARBA" id="ARBA00022741"/>
    </source>
</evidence>
<keyword evidence="2" id="KW-0547">Nucleotide-binding</keyword>
<evidence type="ECO:0008006" key="8">
    <source>
        <dbReference type="Google" id="ProtNLM"/>
    </source>
</evidence>
<dbReference type="SUPFAM" id="SSF52540">
    <property type="entry name" value="P-loop containing nucleoside triphosphate hydrolases"/>
    <property type="match status" value="1"/>
</dbReference>
<dbReference type="CDD" id="cd14798">
    <property type="entry name" value="RX-CC_like"/>
    <property type="match status" value="1"/>
</dbReference>
<gene>
    <name evidence="7" type="ORF">FSB_LOCUS53137</name>
</gene>
<dbReference type="InterPro" id="IPR041118">
    <property type="entry name" value="Rx_N"/>
</dbReference>
<keyword evidence="1" id="KW-0677">Repeat</keyword>
<dbReference type="GO" id="GO:0043531">
    <property type="term" value="F:ADP binding"/>
    <property type="evidence" value="ECO:0007669"/>
    <property type="project" value="InterPro"/>
</dbReference>
<reference evidence="7" key="1">
    <citation type="submission" date="2018-02" db="EMBL/GenBank/DDBJ databases">
        <authorList>
            <person name="Cohen D.B."/>
            <person name="Kent A.D."/>
        </authorList>
    </citation>
    <scope>NUCLEOTIDE SEQUENCE</scope>
</reference>
<evidence type="ECO:0000256" key="1">
    <source>
        <dbReference type="ARBA" id="ARBA00022737"/>
    </source>
</evidence>
<accession>A0A2N9ILS8</accession>